<dbReference type="InterPro" id="IPR027417">
    <property type="entry name" value="P-loop_NTPase"/>
</dbReference>
<name>A0ABX1ZKF3_9BACL</name>
<dbReference type="InterPro" id="IPR003959">
    <property type="entry name" value="ATPase_AAA_core"/>
</dbReference>
<accession>A0ABX1ZKF3</accession>
<evidence type="ECO:0000313" key="3">
    <source>
        <dbReference type="Proteomes" id="UP000618579"/>
    </source>
</evidence>
<gene>
    <name evidence="2" type="ORF">GC097_05570</name>
</gene>
<dbReference type="EMBL" id="WHNZ01000013">
    <property type="protein sequence ID" value="NOU99494.1"/>
    <property type="molecule type" value="Genomic_DNA"/>
</dbReference>
<dbReference type="Pfam" id="PF13304">
    <property type="entry name" value="AAA_21"/>
    <property type="match status" value="1"/>
</dbReference>
<reference evidence="2 3" key="1">
    <citation type="submission" date="2019-10" db="EMBL/GenBank/DDBJ databases">
        <title>Description of Paenibacillus pedi sp. nov.</title>
        <authorList>
            <person name="Carlier A."/>
            <person name="Qi S."/>
        </authorList>
    </citation>
    <scope>NUCLEOTIDE SEQUENCE [LARGE SCALE GENOMIC DNA]</scope>
    <source>
        <strain evidence="2 3">LMG 31457</strain>
    </source>
</reference>
<evidence type="ECO:0000259" key="1">
    <source>
        <dbReference type="Pfam" id="PF13304"/>
    </source>
</evidence>
<organism evidence="2 3">
    <name type="scientific">Paenibacillus planticolens</name>
    <dbReference type="NCBI Taxonomy" id="2654976"/>
    <lineage>
        <taxon>Bacteria</taxon>
        <taxon>Bacillati</taxon>
        <taxon>Bacillota</taxon>
        <taxon>Bacilli</taxon>
        <taxon>Bacillales</taxon>
        <taxon>Paenibacillaceae</taxon>
        <taxon>Paenibacillus</taxon>
    </lineage>
</organism>
<proteinExistence type="predicted"/>
<evidence type="ECO:0000313" key="2">
    <source>
        <dbReference type="EMBL" id="NOU99494.1"/>
    </source>
</evidence>
<dbReference type="Gene3D" id="3.40.50.300">
    <property type="entry name" value="P-loop containing nucleotide triphosphate hydrolases"/>
    <property type="match status" value="1"/>
</dbReference>
<dbReference type="PANTHER" id="PTHR43581">
    <property type="entry name" value="ATP/GTP PHOSPHATASE"/>
    <property type="match status" value="1"/>
</dbReference>
<dbReference type="Proteomes" id="UP000618579">
    <property type="component" value="Unassembled WGS sequence"/>
</dbReference>
<sequence>MELMYVWIGEYKAIHKQGFQLGGELQCEYDTDACRLTVMENPRFVKGFFDLPCSMSKVARISNITAIIGENGAGKSSLLHYMKQLFGAPWIKRDIPALLVYRGPKEEIIAFCHKACPIKEVIPATVQVKPLEKLDDYDLNAIYYSNVFDQQTEEHYYRGGLRNISTNYLSREDGRTGYYYKGKSELEIHKLEEVHRQIRFVSSPESRLIKKRFQLPEVIYLRIKDVTVEVMYHELKNFPVTEFVKELIVKLREVPLTSQSAPYDTAYRRELFMQRLMVRTVEQLFLGMTPIGLTTLLNNDFPKFKTLQRKHLYDKVIAWLQIIKFQLGKNPSSEQVQFINGLWDLLFFFDRCFANNRLQFYGDAIVLRIKEDDKLIKELMSIEEKCISPTSMFEFDWRDLSSGEKALLNMYSRFYTVVESGETLPVLGESLTILIDEGELYLHPQWQKRLFLDLISFLPGLYGRYGVQTIQIIMTSNSPFILSDLPDTHIIFMHKHEGKTGVLLDLEDQRQTFAANIHSLLSHSFFLREGMIGEFAKLKINETVDLLLNGNRTEVNRQLEKIEYIISIVGEPILRHKLIGLLQDRISTATISLEDRIQVLETELRKLKRGKLDD</sequence>
<dbReference type="SUPFAM" id="SSF52540">
    <property type="entry name" value="P-loop containing nucleoside triphosphate hydrolases"/>
    <property type="match status" value="1"/>
</dbReference>
<comment type="caution">
    <text evidence="2">The sequence shown here is derived from an EMBL/GenBank/DDBJ whole genome shotgun (WGS) entry which is preliminary data.</text>
</comment>
<feature type="domain" description="ATPase AAA-type core" evidence="1">
    <location>
        <begin position="393"/>
        <end position="483"/>
    </location>
</feature>
<dbReference type="InterPro" id="IPR051396">
    <property type="entry name" value="Bact_Antivir_Def_Nuclease"/>
</dbReference>
<protein>
    <submittedName>
        <fullName evidence="2">AAA family ATPase</fullName>
    </submittedName>
</protein>
<keyword evidence="3" id="KW-1185">Reference proteome</keyword>
<dbReference type="PANTHER" id="PTHR43581:SF2">
    <property type="entry name" value="EXCINUCLEASE ATPASE SUBUNIT"/>
    <property type="match status" value="1"/>
</dbReference>